<sequence>VMVLTADPPKGAVDTTIETPEVAAFAAEPLEVAAPTAASPVAEMPAAVSPEVAAEVAEPHET</sequence>
<feature type="non-terminal residue" evidence="1">
    <location>
        <position position="1"/>
    </location>
</feature>
<evidence type="ECO:0000313" key="2">
    <source>
        <dbReference type="Proteomes" id="UP001529510"/>
    </source>
</evidence>
<reference evidence="1 2" key="1">
    <citation type="submission" date="2024-05" db="EMBL/GenBank/DDBJ databases">
        <title>Genome sequencing and assembly of Indian major carp, Cirrhinus mrigala (Hamilton, 1822).</title>
        <authorList>
            <person name="Mohindra V."/>
            <person name="Chowdhury L.M."/>
            <person name="Lal K."/>
            <person name="Jena J.K."/>
        </authorList>
    </citation>
    <scope>NUCLEOTIDE SEQUENCE [LARGE SCALE GENOMIC DNA]</scope>
    <source>
        <strain evidence="1">CM1030</strain>
        <tissue evidence="1">Blood</tissue>
    </source>
</reference>
<gene>
    <name evidence="1" type="ORF">M9458_002789</name>
</gene>
<dbReference type="Proteomes" id="UP001529510">
    <property type="component" value="Unassembled WGS sequence"/>
</dbReference>
<dbReference type="EMBL" id="JAMKFB020000002">
    <property type="protein sequence ID" value="KAL0199602.1"/>
    <property type="molecule type" value="Genomic_DNA"/>
</dbReference>
<keyword evidence="2" id="KW-1185">Reference proteome</keyword>
<name>A0ABD0RP10_CIRMR</name>
<accession>A0ABD0RP10</accession>
<evidence type="ECO:0000313" key="1">
    <source>
        <dbReference type="EMBL" id="KAL0199602.1"/>
    </source>
</evidence>
<proteinExistence type="predicted"/>
<organism evidence="1 2">
    <name type="scientific">Cirrhinus mrigala</name>
    <name type="common">Mrigala</name>
    <dbReference type="NCBI Taxonomy" id="683832"/>
    <lineage>
        <taxon>Eukaryota</taxon>
        <taxon>Metazoa</taxon>
        <taxon>Chordata</taxon>
        <taxon>Craniata</taxon>
        <taxon>Vertebrata</taxon>
        <taxon>Euteleostomi</taxon>
        <taxon>Actinopterygii</taxon>
        <taxon>Neopterygii</taxon>
        <taxon>Teleostei</taxon>
        <taxon>Ostariophysi</taxon>
        <taxon>Cypriniformes</taxon>
        <taxon>Cyprinidae</taxon>
        <taxon>Labeoninae</taxon>
        <taxon>Labeonini</taxon>
        <taxon>Cirrhinus</taxon>
    </lineage>
</organism>
<comment type="caution">
    <text evidence="1">The sequence shown here is derived from an EMBL/GenBank/DDBJ whole genome shotgun (WGS) entry which is preliminary data.</text>
</comment>
<dbReference type="AlphaFoldDB" id="A0ABD0RP10"/>
<protein>
    <submittedName>
        <fullName evidence="1">Uncharacterized protein</fullName>
    </submittedName>
</protein>